<dbReference type="InterPro" id="IPR025941">
    <property type="entry name" value="Vps8_central_dom"/>
</dbReference>
<evidence type="ECO:0000256" key="1">
    <source>
        <dbReference type="ARBA" id="ARBA00009422"/>
    </source>
</evidence>
<evidence type="ECO:0000259" key="3">
    <source>
        <dbReference type="PROSITE" id="PS50089"/>
    </source>
</evidence>
<dbReference type="PANTHER" id="PTHR12616">
    <property type="entry name" value="VACUOLAR PROTEIN SORTING VPS41"/>
    <property type="match status" value="1"/>
</dbReference>
<gene>
    <name evidence="4" type="ORF">HG537_0C04310</name>
</gene>
<dbReference type="AlphaFoldDB" id="A0A7H9HTU5"/>
<dbReference type="PANTHER" id="PTHR12616:SF8">
    <property type="entry name" value="VACUOLAR PROTEIN SORTING-ASSOCIATED PROTEIN 8 HOMOLOG"/>
    <property type="match status" value="1"/>
</dbReference>
<dbReference type="Gene3D" id="2.130.10.10">
    <property type="entry name" value="YVTN repeat-like/Quinoprotein amine dehydrogenase"/>
    <property type="match status" value="1"/>
</dbReference>
<dbReference type="InterPro" id="IPR015943">
    <property type="entry name" value="WD40/YVTN_repeat-like_dom_sf"/>
</dbReference>
<dbReference type="EMBL" id="CP059269">
    <property type="protein sequence ID" value="QLQ79782.1"/>
    <property type="molecule type" value="Genomic_DNA"/>
</dbReference>
<dbReference type="GO" id="GO:0005770">
    <property type="term" value="C:late endosome"/>
    <property type="evidence" value="ECO:0007669"/>
    <property type="project" value="TreeGrafter"/>
</dbReference>
<dbReference type="Pfam" id="PF23410">
    <property type="entry name" value="Beta-prop_VPS8"/>
    <property type="match status" value="1"/>
</dbReference>
<dbReference type="GO" id="GO:0034058">
    <property type="term" value="P:endosomal vesicle fusion"/>
    <property type="evidence" value="ECO:0007669"/>
    <property type="project" value="TreeGrafter"/>
</dbReference>
<evidence type="ECO:0000313" key="5">
    <source>
        <dbReference type="Proteomes" id="UP000510647"/>
    </source>
</evidence>
<organism evidence="4 5">
    <name type="scientific">Torulaspora globosa</name>
    <dbReference type="NCBI Taxonomy" id="48254"/>
    <lineage>
        <taxon>Eukaryota</taxon>
        <taxon>Fungi</taxon>
        <taxon>Dikarya</taxon>
        <taxon>Ascomycota</taxon>
        <taxon>Saccharomycotina</taxon>
        <taxon>Saccharomycetes</taxon>
        <taxon>Saccharomycetales</taxon>
        <taxon>Saccharomycetaceae</taxon>
        <taxon>Torulaspora</taxon>
    </lineage>
</organism>
<dbReference type="GO" id="GO:0006623">
    <property type="term" value="P:protein targeting to vacuole"/>
    <property type="evidence" value="ECO:0007669"/>
    <property type="project" value="InterPro"/>
</dbReference>
<dbReference type="GO" id="GO:0008270">
    <property type="term" value="F:zinc ion binding"/>
    <property type="evidence" value="ECO:0007669"/>
    <property type="project" value="UniProtKB-KW"/>
</dbReference>
<evidence type="ECO:0000313" key="4">
    <source>
        <dbReference type="EMBL" id="QLQ79782.1"/>
    </source>
</evidence>
<dbReference type="InterPro" id="IPR045111">
    <property type="entry name" value="Vps41/Vps8"/>
</dbReference>
<feature type="domain" description="RING-type" evidence="3">
    <location>
        <begin position="1193"/>
        <end position="1261"/>
    </location>
</feature>
<sequence length="1268" mass="144331">MEDETFEKKVSSGVVVSEGSSFLDFRCTSHSSEKAKTESVEEVAHLINSSQGSDNDLFKNPKDVASLIRWKDCNEIYPALGAYGGPSIIYPTKYCCVIGTTRGPILIFSVKQILLTKLIPQMETDDVENDYIRSEVSQIAVSADGTHLAAAYPCGDIFIWNLNASESGSSPSSISNVITGPLRAILHITDHQGKKINGIGFVGGRHTALVVSDDSGQILLHNGFRSRLWSLTYNSRTIAKFPPGQLLRSKLGPYEAGKNSSQLIAVLTKTNLEIIRLDPKPVTVFVEDFAAKTSGIPLTNSCLSWSQNGCLIALSLNNSLNMFMFSSSPPCTLLKKSSSAINGSIISLQWISDQVLGIMTVSHQLLMVDITDDCLPLVDLDLLMYDLLIPPDKHVALRDNQIYALTQYTFKIGRFATWLDVTLYRVQKADYIGALNFFETLLKLRSPVAELIKLESEQKRREDQLGRLFFNLALAALRFIFENSNVDYDDLYQLFSTIVRIIGLFHDKFIRATYFNSFLEQSLEYFNEENIEVLYEVLVNSVTAGLLTSLPPVVFKDMLEYYAKRKRTAIVEELIMVLNPDMLDIDLAVKICKEYGLFNVMVYIWTRIFGDYMTPLVDALCKISQITEECSLFKNMPFDEMKKIYDYLSFTLTGRQYPDATPFHSRELEVEVKSDLYQMIFSGSCVEWPSNNSRKLRTKKEKLDEPAFPYFNLLLDYNPFRCLSTFNEAFEDSFLNNSEVNVNEEAQRLPVTRQTIIYIMLDIIRKKENSDSPEATLLAIFISTNAFKYPQFIRLNKQDFEKLIDVLCQSEQPSLDADIQRALESILALYAPSNVNQFIKQLEEKKFTRVLFNVYIKARKFVGLFQLTIKSEDASQDFGMNIVSIIQLVLKETKGDSVTHSSVSELIEDNFSLLLRRLGPKEAALLFEGFDNQLHNCVTTAKDKNVQLEYLDQAFKISSPPQFDQEIKKLYIDLTIHQKKKEELISWLRNVDLKSVDSQYILSLLIADQKHEEAYVMHDRLGTFGAMVDDMIYCIEEWFQNNNGRFETLDSYLTAAIDAANSSKLDKKLNWTKLTACLFNLFGRNAADANKRMACNHAVQKLFIKLAMSESTVKQEESGKAENILTNVLEHQDIIMKRIQDLKELLLDIFAAYNIEQHISRLILKILQSSSTDMIYYYKDHVQVGQSIYNHECVICGKKIWGLGLDTKVFEMWETASRKYSTSLDMGEMAIVLFSCRHAFHRECLENLGQRSATYFCLTCNKRDKNSG</sequence>
<name>A0A7H9HTU5_9SACH</name>
<keyword evidence="2" id="KW-0863">Zinc-finger</keyword>
<reference evidence="4 5" key="1">
    <citation type="submission" date="2020-06" db="EMBL/GenBank/DDBJ databases">
        <title>The yeast mating-type switching endonuclease HO is a domesticated member of an unorthodox homing genetic element family.</title>
        <authorList>
            <person name="Coughlan A.Y."/>
            <person name="Lombardi L."/>
            <person name="Braun-Galleani S."/>
            <person name="Martos A.R."/>
            <person name="Galeote V."/>
            <person name="Bigey F."/>
            <person name="Dequin S."/>
            <person name="Byrne K.P."/>
            <person name="Wolfe K.H."/>
        </authorList>
    </citation>
    <scope>NUCLEOTIDE SEQUENCE [LARGE SCALE GENOMIC DNA]</scope>
    <source>
        <strain evidence="4 5">CBS2947</strain>
    </source>
</reference>
<comment type="similarity">
    <text evidence="1">Belongs to the VPS8 family.</text>
</comment>
<keyword evidence="5" id="KW-1185">Reference proteome</keyword>
<dbReference type="GO" id="GO:0030897">
    <property type="term" value="C:HOPS complex"/>
    <property type="evidence" value="ECO:0007669"/>
    <property type="project" value="TreeGrafter"/>
</dbReference>
<accession>A0A7H9HTU5</accession>
<dbReference type="OrthoDB" id="289913at2759"/>
<keyword evidence="2" id="KW-0479">Metal-binding</keyword>
<evidence type="ECO:0000256" key="2">
    <source>
        <dbReference type="PROSITE-ProRule" id="PRU00175"/>
    </source>
</evidence>
<dbReference type="PROSITE" id="PS50089">
    <property type="entry name" value="ZF_RING_2"/>
    <property type="match status" value="1"/>
</dbReference>
<dbReference type="Gene3D" id="3.30.40.10">
    <property type="entry name" value="Zinc/RING finger domain, C3HC4 (zinc finger)"/>
    <property type="match status" value="1"/>
</dbReference>
<dbReference type="Pfam" id="PF23413">
    <property type="entry name" value="zf_RING_Vps8_fungal"/>
    <property type="match status" value="1"/>
</dbReference>
<dbReference type="InterPro" id="IPR013083">
    <property type="entry name" value="Znf_RING/FYVE/PHD"/>
</dbReference>
<proteinExistence type="inferred from homology"/>
<dbReference type="InterPro" id="IPR001841">
    <property type="entry name" value="Znf_RING"/>
</dbReference>
<dbReference type="Pfam" id="PF12816">
    <property type="entry name" value="TPR_Vps8"/>
    <property type="match status" value="1"/>
</dbReference>
<protein>
    <recommendedName>
        <fullName evidence="3">RING-type domain-containing protein</fullName>
    </recommendedName>
</protein>
<dbReference type="SUPFAM" id="SSF57850">
    <property type="entry name" value="RING/U-box"/>
    <property type="match status" value="1"/>
</dbReference>
<dbReference type="SUPFAM" id="SSF69322">
    <property type="entry name" value="Tricorn protease domain 2"/>
    <property type="match status" value="1"/>
</dbReference>
<dbReference type="Proteomes" id="UP000510647">
    <property type="component" value="Chromosome 3"/>
</dbReference>
<keyword evidence="2" id="KW-0862">Zinc</keyword>